<protein>
    <recommendedName>
        <fullName evidence="3">CdaA regulatory protein CdaR</fullName>
    </recommendedName>
</protein>
<dbReference type="EMBL" id="VSSQ01000040">
    <property type="protein sequence ID" value="MPL68159.1"/>
    <property type="molecule type" value="Genomic_DNA"/>
</dbReference>
<dbReference type="AlphaFoldDB" id="A0A644TNI3"/>
<keyword evidence="1" id="KW-0472">Membrane</keyword>
<keyword evidence="1" id="KW-1133">Transmembrane helix</keyword>
<gene>
    <name evidence="2" type="ORF">SDC9_13872</name>
</gene>
<sequence length="305" mass="32864">MDRLPKKNLTAKIIAVIFAAILWAFVMNEQNPPIEVSYQVPLEVRNLSSNMIVNDTPDAVKIRVRGSRSVVAGLSANEIKAYIDMRGVPEGVNTAKVNISSPSNLEIIEVMPDTISLQLDAIISRPVQMEISPIGTPQAGVKVAKTTANVSSVRVEGPRAQLEIVDKVVAYVDISGKTADFTIDAPLVVLNPAGKELKGVTLSPRHASITVNLTGINKKVVDVKTILVSDVPKNAVLRRIKTTPDKVEITGEAALIDNTEVVFTEPISLSNIDQSGEVEVNLQLREGVKAATSKVVVRIDIDKKP</sequence>
<dbReference type="PANTHER" id="PTHR37804">
    <property type="entry name" value="CDAA REGULATORY PROTEIN CDAR"/>
    <property type="match status" value="1"/>
</dbReference>
<accession>A0A644TNI3</accession>
<dbReference type="PANTHER" id="PTHR37804:SF1">
    <property type="entry name" value="CDAA REGULATORY PROTEIN CDAR"/>
    <property type="match status" value="1"/>
</dbReference>
<evidence type="ECO:0000313" key="2">
    <source>
        <dbReference type="EMBL" id="MPL68159.1"/>
    </source>
</evidence>
<organism evidence="2">
    <name type="scientific">bioreactor metagenome</name>
    <dbReference type="NCBI Taxonomy" id="1076179"/>
    <lineage>
        <taxon>unclassified sequences</taxon>
        <taxon>metagenomes</taxon>
        <taxon>ecological metagenomes</taxon>
    </lineage>
</organism>
<evidence type="ECO:0000256" key="1">
    <source>
        <dbReference type="SAM" id="Phobius"/>
    </source>
</evidence>
<reference evidence="2" key="1">
    <citation type="submission" date="2019-08" db="EMBL/GenBank/DDBJ databases">
        <authorList>
            <person name="Kucharzyk K."/>
            <person name="Murdoch R.W."/>
            <person name="Higgins S."/>
            <person name="Loffler F."/>
        </authorList>
    </citation>
    <scope>NUCLEOTIDE SEQUENCE</scope>
</reference>
<dbReference type="Gene3D" id="2.170.120.40">
    <property type="entry name" value="YbbR-like domain"/>
    <property type="match status" value="2"/>
</dbReference>
<feature type="transmembrane region" description="Helical" evidence="1">
    <location>
        <begin position="9"/>
        <end position="27"/>
    </location>
</feature>
<keyword evidence="1" id="KW-0812">Transmembrane</keyword>
<evidence type="ECO:0008006" key="3">
    <source>
        <dbReference type="Google" id="ProtNLM"/>
    </source>
</evidence>
<proteinExistence type="predicted"/>
<dbReference type="CDD" id="cd20206">
    <property type="entry name" value="YbbR"/>
    <property type="match status" value="1"/>
</dbReference>
<dbReference type="Gene3D" id="2.170.120.30">
    <property type="match status" value="1"/>
</dbReference>
<dbReference type="InterPro" id="IPR012505">
    <property type="entry name" value="YbbR"/>
</dbReference>
<dbReference type="InterPro" id="IPR053154">
    <property type="entry name" value="c-di-AMP_regulator"/>
</dbReference>
<name>A0A644TNI3_9ZZZZ</name>
<comment type="caution">
    <text evidence="2">The sequence shown here is derived from an EMBL/GenBank/DDBJ whole genome shotgun (WGS) entry which is preliminary data.</text>
</comment>
<dbReference type="Pfam" id="PF07949">
    <property type="entry name" value="YbbR"/>
    <property type="match status" value="3"/>
</dbReference>